<dbReference type="InterPro" id="IPR027417">
    <property type="entry name" value="P-loop_NTPase"/>
</dbReference>
<dbReference type="SUPFAM" id="SSF52047">
    <property type="entry name" value="RNI-like"/>
    <property type="match status" value="1"/>
</dbReference>
<feature type="domain" description="Disease resistance protein At4g27190-like leucine-rich repeats" evidence="7">
    <location>
        <begin position="798"/>
        <end position="898"/>
    </location>
</feature>
<dbReference type="GO" id="GO:0043531">
    <property type="term" value="F:ADP binding"/>
    <property type="evidence" value="ECO:0007669"/>
    <property type="project" value="InterPro"/>
</dbReference>
<evidence type="ECO:0000259" key="6">
    <source>
        <dbReference type="Pfam" id="PF00931"/>
    </source>
</evidence>
<dbReference type="Pfam" id="PF00931">
    <property type="entry name" value="NB-ARC"/>
    <property type="match status" value="1"/>
</dbReference>
<keyword evidence="5" id="KW-0175">Coiled coil</keyword>
<organism evidence="8 9">
    <name type="scientific">Vitis vinifera</name>
    <name type="common">Grape</name>
    <dbReference type="NCBI Taxonomy" id="29760"/>
    <lineage>
        <taxon>Eukaryota</taxon>
        <taxon>Viridiplantae</taxon>
        <taxon>Streptophyta</taxon>
        <taxon>Embryophyta</taxon>
        <taxon>Tracheophyta</taxon>
        <taxon>Spermatophyta</taxon>
        <taxon>Magnoliopsida</taxon>
        <taxon>eudicotyledons</taxon>
        <taxon>Gunneridae</taxon>
        <taxon>Pentapetalae</taxon>
        <taxon>rosids</taxon>
        <taxon>Vitales</taxon>
        <taxon>Vitaceae</taxon>
        <taxon>Viteae</taxon>
        <taxon>Vitis</taxon>
    </lineage>
</organism>
<evidence type="ECO:0000259" key="7">
    <source>
        <dbReference type="Pfam" id="PF23247"/>
    </source>
</evidence>
<comment type="caution">
    <text evidence="8">The sequence shown here is derived from an EMBL/GenBank/DDBJ whole genome shotgun (WGS) entry which is preliminary data.</text>
</comment>
<evidence type="ECO:0000256" key="5">
    <source>
        <dbReference type="SAM" id="Coils"/>
    </source>
</evidence>
<evidence type="ECO:0000256" key="1">
    <source>
        <dbReference type="ARBA" id="ARBA00008894"/>
    </source>
</evidence>
<sequence>MVEIVVSVAAKVSEYLVDPAVRQLGYLFNYPANIEHLSLQVEKLRDARARLQHSVDEATGNGHIIEDDVCKWMKRADEFIQNACKFLEDGKEARKSCFNGLCPNLKSRYQLSREARKKAGVAVQILGDRQFEKVSYRAPLQEIRSAPSEALQSRMLTLNEVMEALRDANINRIGVWGLGGVGKSTLLKQVAEQAEQEKLFRKVVPVFQTPDFKGIQQQIADKLGMKFEEVSEQGRADRLHQRIKQENTILIILDDLWAELELEKVGIPSPDDHKGCKLVLTSRNKQVLSNEMSTQKDFRVQHLQEDETWILFKNTAGDSIENPELQPIAVDVAKECAGLPIAIVTVAKALKNKNVSIWKDALQQLKSQTSTNITGMETKVYSSLKLSYEHLEGDEVKSLCLLCGLFSSYIDIRDLLKYGVGLRLFQGTNTLEEAKNRIDTLVDNLKSSNFLLETGHNAVVRMHDLVRSTARKIASEQHHVFTHQQTTVRVEEWSRIDELQVTWVNLDDCDIHELLEGLVCPKLEFFECFLKTNSAVKIPNTFFEGMKQLKVLDFSIMQLPSLPLSIQCLANLRTLCLDGCKLGDIVIIAELKKLEILSLIDSDIEQLPREIAQLTHLRLLDLRDSSTIKVIPSGVISSLSQLEDLCMENSFTQWEGEGKSNACLAELKHLSHLTSLDIQIPDAKLLPKDIVFENLVRYRIFVGDVWSSEEIFEANSTLKLNKFDTSLHLVDGISKLLKRTEDLHLRELCGGTNVLSKLNREGFLKLKHLNVESSPEIQYIVNSMDLTPSHGAFPVMETLSLNQLIYLQEVCHGQFPAGSFGCLRKVEVEDCDGLKFLFSLSVARGLSRLEETKVTRCKSMVEMVSQGRKEIKEDAVNVPLFPELRSLTLEDLPKLSNFCFEENPVLSKPASTIVGPSTPPLNQPEIRDGQLLLSLGGNLRSLKLKNCMSLLKLFPPSLLQNLQELTVEDCDKLEQVFDLEELNVDDGHVELLPKLKELRLIGLPKLRHICNCGSSKNHFPSSMASAPVGNIIFPILFSISLLSLPNLTSFVSPGYHSLQRLHHADLDTPFPVLFDERVAFPSLKFLIISGLDNVKKIWHNQIPQNSFSKLEAVTVSSCGQLLQSLGFLMVEDCSSLEAVFDVEGTNVNVDCSSLGNTFVFPKITLLALCNLPQLRSFYPGAHTSQWPLLKQLVVLGCHKLDVFGFETPTFQQRHGEGNLDMPLFLLPHVAFPNLEELALAHNRDTEIWLGQFPVDSFPRLRVLRVSNYREILVVIPSFMLQRLHNLEVLKVGRCSSVKEVFQLEGLDEENQAKRLGRLESLEVWNCGNLINLVPSSVSFQNLATLDVQSCGSLRSLISPLVAKSLVKLKTLKIGGSDMMEEVVANEAGEATDEITFYKLQHMELLYLPNLTSFSSGGYIFSFPSLEQMLVKECPKMKMFSSSLVTTPRLERIKMGDDEWPCQDDLNTTIHNSFINAHGNVEAEIVELGAGSAL</sequence>
<keyword evidence="3" id="KW-0611">Plant defense</keyword>
<evidence type="ECO:0000313" key="8">
    <source>
        <dbReference type="EMBL" id="RVW64734.1"/>
    </source>
</evidence>
<gene>
    <name evidence="8" type="primary">VvCHDp000209_1</name>
    <name evidence="8" type="ORF">CK203_063138</name>
</gene>
<keyword evidence="4" id="KW-0067">ATP-binding</keyword>
<dbReference type="SUPFAM" id="SSF52058">
    <property type="entry name" value="L domain-like"/>
    <property type="match status" value="1"/>
</dbReference>
<dbReference type="PANTHER" id="PTHR33463">
    <property type="entry name" value="NB-ARC DOMAIN-CONTAINING PROTEIN-RELATED"/>
    <property type="match status" value="1"/>
</dbReference>
<dbReference type="Proteomes" id="UP000288805">
    <property type="component" value="Unassembled WGS sequence"/>
</dbReference>
<dbReference type="InterPro" id="IPR057135">
    <property type="entry name" value="At4g27190-like_LRR"/>
</dbReference>
<feature type="domain" description="Disease resistance protein At4g27190-like leucine-rich repeats" evidence="7">
    <location>
        <begin position="925"/>
        <end position="1015"/>
    </location>
</feature>
<evidence type="ECO:0000256" key="4">
    <source>
        <dbReference type="ARBA" id="ARBA00022840"/>
    </source>
</evidence>
<feature type="domain" description="NB-ARC" evidence="6">
    <location>
        <begin position="157"/>
        <end position="317"/>
    </location>
</feature>
<dbReference type="PANTHER" id="PTHR33463:SF198">
    <property type="entry name" value="RPP4C3"/>
    <property type="match status" value="1"/>
</dbReference>
<dbReference type="Gene3D" id="3.40.50.300">
    <property type="entry name" value="P-loop containing nucleotide triphosphate hydrolases"/>
    <property type="match status" value="1"/>
</dbReference>
<evidence type="ECO:0000256" key="3">
    <source>
        <dbReference type="ARBA" id="ARBA00022821"/>
    </source>
</evidence>
<proteinExistence type="inferred from homology"/>
<protein>
    <submittedName>
        <fullName evidence="8">Putative disease resistance protein</fullName>
    </submittedName>
</protein>
<dbReference type="SUPFAM" id="SSF52540">
    <property type="entry name" value="P-loop containing nucleoside triphosphate hydrolases"/>
    <property type="match status" value="1"/>
</dbReference>
<feature type="domain" description="Disease resistance protein At4g27190-like leucine-rich repeats" evidence="7">
    <location>
        <begin position="1234"/>
        <end position="1373"/>
    </location>
</feature>
<evidence type="ECO:0000256" key="2">
    <source>
        <dbReference type="ARBA" id="ARBA00022741"/>
    </source>
</evidence>
<accession>A0A438FXR0</accession>
<dbReference type="Pfam" id="PF23247">
    <property type="entry name" value="LRR_RPS2"/>
    <property type="match status" value="4"/>
</dbReference>
<dbReference type="Gene3D" id="3.80.10.10">
    <property type="entry name" value="Ribonuclease Inhibitor"/>
    <property type="match status" value="3"/>
</dbReference>
<name>A0A438FXR0_VITVI</name>
<feature type="coiled-coil region" evidence="5">
    <location>
        <begin position="34"/>
        <end position="61"/>
    </location>
</feature>
<dbReference type="Gene3D" id="1.10.8.430">
    <property type="entry name" value="Helical domain of apoptotic protease-activating factors"/>
    <property type="match status" value="1"/>
</dbReference>
<feature type="domain" description="Disease resistance protein At4g27190-like leucine-rich repeats" evidence="7">
    <location>
        <begin position="1088"/>
        <end position="1201"/>
    </location>
</feature>
<dbReference type="InterPro" id="IPR002182">
    <property type="entry name" value="NB-ARC"/>
</dbReference>
<dbReference type="InterPro" id="IPR050905">
    <property type="entry name" value="Plant_NBS-LRR"/>
</dbReference>
<dbReference type="GO" id="GO:0005524">
    <property type="term" value="F:ATP binding"/>
    <property type="evidence" value="ECO:0007669"/>
    <property type="project" value="UniProtKB-KW"/>
</dbReference>
<dbReference type="EMBL" id="QGNW01000707">
    <property type="protein sequence ID" value="RVW64734.1"/>
    <property type="molecule type" value="Genomic_DNA"/>
</dbReference>
<comment type="similarity">
    <text evidence="1">Belongs to the disease resistance NB-LRR family.</text>
</comment>
<dbReference type="InterPro" id="IPR042197">
    <property type="entry name" value="Apaf_helical"/>
</dbReference>
<reference evidence="8 9" key="1">
    <citation type="journal article" date="2018" name="PLoS Genet.">
        <title>Population sequencing reveals clonal diversity and ancestral inbreeding in the grapevine cultivar Chardonnay.</title>
        <authorList>
            <person name="Roach M.J."/>
            <person name="Johnson D.L."/>
            <person name="Bohlmann J."/>
            <person name="van Vuuren H.J."/>
            <person name="Jones S.J."/>
            <person name="Pretorius I.S."/>
            <person name="Schmidt S.A."/>
            <person name="Borneman A.R."/>
        </authorList>
    </citation>
    <scope>NUCLEOTIDE SEQUENCE [LARGE SCALE GENOMIC DNA]</scope>
    <source>
        <strain evidence="9">cv. Chardonnay</strain>
        <tissue evidence="8">Leaf</tissue>
    </source>
</reference>
<dbReference type="InterPro" id="IPR032675">
    <property type="entry name" value="LRR_dom_sf"/>
</dbReference>
<dbReference type="PRINTS" id="PR00364">
    <property type="entry name" value="DISEASERSIST"/>
</dbReference>
<keyword evidence="2" id="KW-0547">Nucleotide-binding</keyword>
<dbReference type="GO" id="GO:0006952">
    <property type="term" value="P:defense response"/>
    <property type="evidence" value="ECO:0007669"/>
    <property type="project" value="UniProtKB-KW"/>
</dbReference>
<evidence type="ECO:0000313" key="9">
    <source>
        <dbReference type="Proteomes" id="UP000288805"/>
    </source>
</evidence>